<evidence type="ECO:0000313" key="1">
    <source>
        <dbReference type="EMBL" id="PLC59130.1"/>
    </source>
</evidence>
<accession>A0A2N4UVS8</accession>
<dbReference type="RefSeq" id="WP_101767795.1">
    <property type="nucleotide sequence ID" value="NZ_BPPU01000002.1"/>
</dbReference>
<evidence type="ECO:0000313" key="2">
    <source>
        <dbReference type="Proteomes" id="UP000234420"/>
    </source>
</evidence>
<organism evidence="1 2">
    <name type="scientific">Photobacterium carnosum</name>
    <dbReference type="NCBI Taxonomy" id="2023717"/>
    <lineage>
        <taxon>Bacteria</taxon>
        <taxon>Pseudomonadati</taxon>
        <taxon>Pseudomonadota</taxon>
        <taxon>Gammaproteobacteria</taxon>
        <taxon>Vibrionales</taxon>
        <taxon>Vibrionaceae</taxon>
        <taxon>Photobacterium</taxon>
    </lineage>
</organism>
<sequence>MSTGVVSFFKFTKLGFYRYREHDNNEPLEMGEMLESLHEWFQDRISLEDTLLWDDETQGYSHRKKVYLKAIEYNPNTGDYILVLWRAIGQGNGVYGIRADSRLDDNRLYNADEAVEDNARVIWGEAAYYWFCPRQNLFSSIRFHNSIADSAMLNSYVKDFIWLQSNVKRKVREVKEGAQGSYTTVTFRSDDDTNQDTLWFRCENKQYTKLTTQADLSQIARDITHFVQRDVIAARTIQEQDWTRFFRTSPFVSGEVTKDTRKIEINIEAKPTVEELQQVFARYNEDYSGLDDWRNLGFKKEGVGGICWLNKFVVKNTLVVSDLAEGGIDDTGHYTPKRLFTALELNRDSLLAPFAQDEHQEDTVNG</sequence>
<name>A0A2N4UVS8_9GAMM</name>
<dbReference type="EMBL" id="NPIB01000003">
    <property type="protein sequence ID" value="PLC59130.1"/>
    <property type="molecule type" value="Genomic_DNA"/>
</dbReference>
<keyword evidence="2" id="KW-1185">Reference proteome</keyword>
<proteinExistence type="predicted"/>
<dbReference type="AlphaFoldDB" id="A0A2N4UVS8"/>
<comment type="caution">
    <text evidence="1">The sequence shown here is derived from an EMBL/GenBank/DDBJ whole genome shotgun (WGS) entry which is preliminary data.</text>
</comment>
<dbReference type="Proteomes" id="UP000234420">
    <property type="component" value="Unassembled WGS sequence"/>
</dbReference>
<protein>
    <submittedName>
        <fullName evidence="1">Uncharacterized protein</fullName>
    </submittedName>
</protein>
<reference evidence="1 2" key="1">
    <citation type="journal article" date="2018" name="Syst. Appl. Microbiol.">
        <title>Photobacterium carnosum sp. nov., isolated from spoiled modified atmosphere packaged poultry meat.</title>
        <authorList>
            <person name="Hilgarth M."/>
            <person name="Fuertes S."/>
            <person name="Ehrmann M."/>
            <person name="Vogel R.F."/>
        </authorList>
    </citation>
    <scope>NUCLEOTIDE SEQUENCE [LARGE SCALE GENOMIC DNA]</scope>
    <source>
        <strain evidence="1 2">TMW 2.2021</strain>
    </source>
</reference>
<gene>
    <name evidence="1" type="ORF">CIK00_04890</name>
</gene>